<organism evidence="3 4">
    <name type="scientific">Ureibacillus thermosphaericus</name>
    <dbReference type="NCBI Taxonomy" id="51173"/>
    <lineage>
        <taxon>Bacteria</taxon>
        <taxon>Bacillati</taxon>
        <taxon>Bacillota</taxon>
        <taxon>Bacilli</taxon>
        <taxon>Bacillales</taxon>
        <taxon>Caryophanaceae</taxon>
        <taxon>Ureibacillus</taxon>
    </lineage>
</organism>
<proteinExistence type="predicted"/>
<keyword evidence="1" id="KW-1133">Transmembrane helix</keyword>
<gene>
    <name evidence="3" type="ORF">HNR36_002668</name>
</gene>
<dbReference type="Proteomes" id="UP000557217">
    <property type="component" value="Unassembled WGS sequence"/>
</dbReference>
<keyword evidence="3" id="KW-0449">Lipoprotein</keyword>
<dbReference type="PANTHER" id="PTHR37507:SF2">
    <property type="entry name" value="SPORULATION PROTEIN YDCC"/>
    <property type="match status" value="1"/>
</dbReference>
<feature type="transmembrane region" description="Helical" evidence="1">
    <location>
        <begin position="77"/>
        <end position="97"/>
    </location>
</feature>
<reference evidence="3 4" key="1">
    <citation type="submission" date="2020-08" db="EMBL/GenBank/DDBJ databases">
        <title>Genomic Encyclopedia of Type Strains, Phase IV (KMG-IV): sequencing the most valuable type-strain genomes for metagenomic binning, comparative biology and taxonomic classification.</title>
        <authorList>
            <person name="Goeker M."/>
        </authorList>
    </citation>
    <scope>NUCLEOTIDE SEQUENCE [LARGE SCALE GENOMIC DNA]</scope>
    <source>
        <strain evidence="3 4">DSM 10633</strain>
    </source>
</reference>
<dbReference type="InterPro" id="IPR052944">
    <property type="entry name" value="Sporulation_related"/>
</dbReference>
<dbReference type="AlphaFoldDB" id="A0A840Q1C3"/>
<comment type="caution">
    <text evidence="3">The sequence shown here is derived from an EMBL/GenBank/DDBJ whole genome shotgun (WGS) entry which is preliminary data.</text>
</comment>
<evidence type="ECO:0000256" key="1">
    <source>
        <dbReference type="SAM" id="Phobius"/>
    </source>
</evidence>
<keyword evidence="1" id="KW-0812">Transmembrane</keyword>
<dbReference type="Pfam" id="PF03888">
    <property type="entry name" value="MucB_RseB"/>
    <property type="match status" value="1"/>
</dbReference>
<dbReference type="EMBL" id="JACHGZ010000044">
    <property type="protein sequence ID" value="MBB5150268.1"/>
    <property type="molecule type" value="Genomic_DNA"/>
</dbReference>
<keyword evidence="4" id="KW-1185">Reference proteome</keyword>
<evidence type="ECO:0000259" key="2">
    <source>
        <dbReference type="Pfam" id="PF03888"/>
    </source>
</evidence>
<dbReference type="RefSeq" id="WP_168412761.1">
    <property type="nucleotide sequence ID" value="NZ_JAAXPW010000041.1"/>
</dbReference>
<dbReference type="PANTHER" id="PTHR37507">
    <property type="entry name" value="SPORULATION PROTEIN YDCC"/>
    <property type="match status" value="1"/>
</dbReference>
<evidence type="ECO:0000313" key="4">
    <source>
        <dbReference type="Proteomes" id="UP000557217"/>
    </source>
</evidence>
<evidence type="ECO:0000313" key="3">
    <source>
        <dbReference type="EMBL" id="MBB5150268.1"/>
    </source>
</evidence>
<dbReference type="Gene3D" id="2.50.20.10">
    <property type="entry name" value="Lipoprotein localisation LolA/LolB/LppX"/>
    <property type="match status" value="1"/>
</dbReference>
<dbReference type="InterPro" id="IPR033434">
    <property type="entry name" value="MucB/RseB_N"/>
</dbReference>
<keyword evidence="1" id="KW-0472">Membrane</keyword>
<feature type="domain" description="MucB/RseB N-terminal" evidence="2">
    <location>
        <begin position="150"/>
        <end position="249"/>
    </location>
</feature>
<name>A0A840Q1C3_URETH</name>
<protein>
    <submittedName>
        <fullName evidence="3">Outer membrane lipoprotein-sorting protein</fullName>
    </submittedName>
</protein>
<accession>A0A840Q1C3</accession>
<sequence length="410" mass="46971">MKDNEKKLSDFIDCLNNEKKPDMETDSEELKELFDVARKIKSLKEPIMPNHDFPNKIIQNLKNEQVAPRKSRKKKTWIGALVSIAAIILIAVFMNFVNPSTVHIVNAMEKSFKKIEAYHGILEVKSKSESGEDQVQTVIDVWVDQHDNYYLEVLEGSYKGLKTISDGEKVWQLPIDENVINVFPIFTETYEFIFDLRKEIEDVKNAKEIEIVDEEQIAGRDTYVLEVTPKGGLTYTLWIDKETNLPLKKESALYNAIQYTTMYKEISIEDAIPERLLAIDTSKGFKEVDLAGNEFVEIIEEDVDEWNPDFVVEVNMEIEKAEQIAADSGSSPWKLDPIYVAQVFVSLQISPEGIVGEYPVQYEELELVKNDGVQAVIEVNNNVTDITKVYLEKLIRQDETGIWTVVGYDK</sequence>